<evidence type="ECO:0000313" key="7">
    <source>
        <dbReference type="EMBL" id="MBP2321507.1"/>
    </source>
</evidence>
<name>A0ABS4TAS5_9PSEU</name>
<dbReference type="Gene3D" id="1.20.1250.20">
    <property type="entry name" value="MFS general substrate transporter like domains"/>
    <property type="match status" value="1"/>
</dbReference>
<reference evidence="7 8" key="1">
    <citation type="submission" date="2021-03" db="EMBL/GenBank/DDBJ databases">
        <title>Sequencing the genomes of 1000 actinobacteria strains.</title>
        <authorList>
            <person name="Klenk H.-P."/>
        </authorList>
    </citation>
    <scope>NUCLEOTIDE SEQUENCE [LARGE SCALE GENOMIC DNA]</scope>
    <source>
        <strain evidence="7 8">DSM 46670</strain>
    </source>
</reference>
<evidence type="ECO:0000256" key="4">
    <source>
        <dbReference type="ARBA" id="ARBA00023136"/>
    </source>
</evidence>
<dbReference type="PANTHER" id="PTHR23542:SF1">
    <property type="entry name" value="MAJOR FACILITATOR SUPERFAMILY (MFS) PROFILE DOMAIN-CONTAINING PROTEIN"/>
    <property type="match status" value="1"/>
</dbReference>
<keyword evidence="2 5" id="KW-0812">Transmembrane</keyword>
<feature type="transmembrane region" description="Helical" evidence="5">
    <location>
        <begin position="21"/>
        <end position="40"/>
    </location>
</feature>
<dbReference type="InterPro" id="IPR020846">
    <property type="entry name" value="MFS_dom"/>
</dbReference>
<evidence type="ECO:0000256" key="1">
    <source>
        <dbReference type="ARBA" id="ARBA00004651"/>
    </source>
</evidence>
<accession>A0ABS4TAS5</accession>
<sequence>MERYRRTLALPGVRPLMILMLFARIPTAATAMTLTLHVALGLGRGYGAAGLVGATATVGIGIGATLTGRIIDRYGLRTALVITTLGETVFWATAPFMSYPVLLVMAFIGGLFAIQAMAIGRQAIAALVPEEHRRTAYSMDSISVEVSFMVGPVVGVALATQVSTSTAMQAVAAGFALTGISLFIMNPPMRGDKEPVSTERPPRREWLNSRFAGVLLIGSGAVFVLAGTEVTIVAVLREHGEVDWSGATIVILCAASIVGGLVHGAVRKSLPQVVLMALLGGLTIPAVFFDSTWWIVGLALVPASAMCAPTIAATGEEVSRLVPAAVRGEATGLQSTALTFGAALGSPVIGFIVDHSSPGWGFVGAGAGGLIVAAGAALLIRRTPAPAQLTSASAIS</sequence>
<evidence type="ECO:0000256" key="5">
    <source>
        <dbReference type="SAM" id="Phobius"/>
    </source>
</evidence>
<feature type="transmembrane region" description="Helical" evidence="5">
    <location>
        <begin position="46"/>
        <end position="67"/>
    </location>
</feature>
<protein>
    <submittedName>
        <fullName evidence="7">MFS family permease</fullName>
    </submittedName>
</protein>
<evidence type="ECO:0000259" key="6">
    <source>
        <dbReference type="PROSITE" id="PS50850"/>
    </source>
</evidence>
<keyword evidence="3 5" id="KW-1133">Transmembrane helix</keyword>
<feature type="transmembrane region" description="Helical" evidence="5">
    <location>
        <begin position="359"/>
        <end position="380"/>
    </location>
</feature>
<evidence type="ECO:0000313" key="8">
    <source>
        <dbReference type="Proteomes" id="UP001519332"/>
    </source>
</evidence>
<comment type="caution">
    <text evidence="7">The sequence shown here is derived from an EMBL/GenBank/DDBJ whole genome shotgun (WGS) entry which is preliminary data.</text>
</comment>
<evidence type="ECO:0000256" key="2">
    <source>
        <dbReference type="ARBA" id="ARBA00022692"/>
    </source>
</evidence>
<dbReference type="Proteomes" id="UP001519332">
    <property type="component" value="Unassembled WGS sequence"/>
</dbReference>
<feature type="transmembrane region" description="Helical" evidence="5">
    <location>
        <begin position="74"/>
        <end position="93"/>
    </location>
</feature>
<dbReference type="PANTHER" id="PTHR23542">
    <property type="match status" value="1"/>
</dbReference>
<keyword evidence="8" id="KW-1185">Reference proteome</keyword>
<feature type="transmembrane region" description="Helical" evidence="5">
    <location>
        <begin position="99"/>
        <end position="120"/>
    </location>
</feature>
<feature type="transmembrane region" description="Helical" evidence="5">
    <location>
        <begin position="273"/>
        <end position="289"/>
    </location>
</feature>
<gene>
    <name evidence="7" type="ORF">JOF56_001892</name>
</gene>
<dbReference type="Pfam" id="PF07690">
    <property type="entry name" value="MFS_1"/>
    <property type="match status" value="1"/>
</dbReference>
<dbReference type="RefSeq" id="WP_307854997.1">
    <property type="nucleotide sequence ID" value="NZ_JAGINW010000001.1"/>
</dbReference>
<dbReference type="SUPFAM" id="SSF103473">
    <property type="entry name" value="MFS general substrate transporter"/>
    <property type="match status" value="1"/>
</dbReference>
<proteinExistence type="predicted"/>
<comment type="subcellular location">
    <subcellularLocation>
        <location evidence="1">Cell membrane</location>
        <topology evidence="1">Multi-pass membrane protein</topology>
    </subcellularLocation>
</comment>
<dbReference type="InterPro" id="IPR011701">
    <property type="entry name" value="MFS"/>
</dbReference>
<dbReference type="InterPro" id="IPR036259">
    <property type="entry name" value="MFS_trans_sf"/>
</dbReference>
<evidence type="ECO:0000256" key="3">
    <source>
        <dbReference type="ARBA" id="ARBA00022989"/>
    </source>
</evidence>
<feature type="domain" description="Major facilitator superfamily (MFS) profile" evidence="6">
    <location>
        <begin position="1"/>
        <end position="190"/>
    </location>
</feature>
<feature type="transmembrane region" description="Helical" evidence="5">
    <location>
        <begin position="166"/>
        <end position="185"/>
    </location>
</feature>
<feature type="transmembrane region" description="Helical" evidence="5">
    <location>
        <begin position="246"/>
        <end position="266"/>
    </location>
</feature>
<dbReference type="EMBL" id="JAGINW010000001">
    <property type="protein sequence ID" value="MBP2321507.1"/>
    <property type="molecule type" value="Genomic_DNA"/>
</dbReference>
<dbReference type="PROSITE" id="PS50850">
    <property type="entry name" value="MFS"/>
    <property type="match status" value="1"/>
</dbReference>
<feature type="transmembrane region" description="Helical" evidence="5">
    <location>
        <begin position="206"/>
        <end position="226"/>
    </location>
</feature>
<feature type="transmembrane region" description="Helical" evidence="5">
    <location>
        <begin position="141"/>
        <end position="160"/>
    </location>
</feature>
<organism evidence="7 8">
    <name type="scientific">Kibdelosporangium banguiense</name>
    <dbReference type="NCBI Taxonomy" id="1365924"/>
    <lineage>
        <taxon>Bacteria</taxon>
        <taxon>Bacillati</taxon>
        <taxon>Actinomycetota</taxon>
        <taxon>Actinomycetes</taxon>
        <taxon>Pseudonocardiales</taxon>
        <taxon>Pseudonocardiaceae</taxon>
        <taxon>Kibdelosporangium</taxon>
    </lineage>
</organism>
<keyword evidence="4 5" id="KW-0472">Membrane</keyword>